<gene>
    <name evidence="1" type="ORF">Scep_016747</name>
</gene>
<dbReference type="Proteomes" id="UP001419268">
    <property type="component" value="Unassembled WGS sequence"/>
</dbReference>
<evidence type="ECO:0000313" key="2">
    <source>
        <dbReference type="Proteomes" id="UP001419268"/>
    </source>
</evidence>
<accession>A0AAP0IN75</accession>
<evidence type="ECO:0000313" key="1">
    <source>
        <dbReference type="EMBL" id="KAK9118654.1"/>
    </source>
</evidence>
<organism evidence="1 2">
    <name type="scientific">Stephania cephalantha</name>
    <dbReference type="NCBI Taxonomy" id="152367"/>
    <lineage>
        <taxon>Eukaryota</taxon>
        <taxon>Viridiplantae</taxon>
        <taxon>Streptophyta</taxon>
        <taxon>Embryophyta</taxon>
        <taxon>Tracheophyta</taxon>
        <taxon>Spermatophyta</taxon>
        <taxon>Magnoliopsida</taxon>
        <taxon>Ranunculales</taxon>
        <taxon>Menispermaceae</taxon>
        <taxon>Menispermoideae</taxon>
        <taxon>Cissampelideae</taxon>
        <taxon>Stephania</taxon>
    </lineage>
</organism>
<dbReference type="AlphaFoldDB" id="A0AAP0IN75"/>
<protein>
    <submittedName>
        <fullName evidence="1">Uncharacterized protein</fullName>
    </submittedName>
</protein>
<reference evidence="1 2" key="1">
    <citation type="submission" date="2024-01" db="EMBL/GenBank/DDBJ databases">
        <title>Genome assemblies of Stephania.</title>
        <authorList>
            <person name="Yang L."/>
        </authorList>
    </citation>
    <scope>NUCLEOTIDE SEQUENCE [LARGE SCALE GENOMIC DNA]</scope>
    <source>
        <strain evidence="1">JXDWG</strain>
        <tissue evidence="1">Leaf</tissue>
    </source>
</reference>
<dbReference type="EMBL" id="JBBNAG010000007">
    <property type="protein sequence ID" value="KAK9118654.1"/>
    <property type="molecule type" value="Genomic_DNA"/>
</dbReference>
<keyword evidence="2" id="KW-1185">Reference proteome</keyword>
<sequence>MYHFLSIPPSPPKHSSHLPFHPFPPYSPTPARFPSIAPPQLHVFPHFAPLHLHAIPSTLLVLPCSFAFISTPLVPYSSPFLSRPRHMPWPYSASIHRFHRSCTKIIKV</sequence>
<name>A0AAP0IN75_9MAGN</name>
<proteinExistence type="predicted"/>
<comment type="caution">
    <text evidence="1">The sequence shown here is derived from an EMBL/GenBank/DDBJ whole genome shotgun (WGS) entry which is preliminary data.</text>
</comment>